<evidence type="ECO:0000256" key="2">
    <source>
        <dbReference type="ARBA" id="ARBA00022692"/>
    </source>
</evidence>
<evidence type="ECO:0000256" key="4">
    <source>
        <dbReference type="ARBA" id="ARBA00023136"/>
    </source>
</evidence>
<evidence type="ECO:0000313" key="7">
    <source>
        <dbReference type="Proteomes" id="UP001627154"/>
    </source>
</evidence>
<feature type="transmembrane region" description="Helical" evidence="5">
    <location>
        <begin position="403"/>
        <end position="426"/>
    </location>
</feature>
<dbReference type="GO" id="GO:0016020">
    <property type="term" value="C:membrane"/>
    <property type="evidence" value="ECO:0007669"/>
    <property type="project" value="UniProtKB-SubCell"/>
</dbReference>
<dbReference type="PANTHER" id="PTHR23051:SF0">
    <property type="entry name" value="SOLUTE CARRIER FAMILY 35 MEMBER F5"/>
    <property type="match status" value="1"/>
</dbReference>
<evidence type="ECO:0000256" key="3">
    <source>
        <dbReference type="ARBA" id="ARBA00022989"/>
    </source>
</evidence>
<keyword evidence="7" id="KW-1185">Reference proteome</keyword>
<gene>
    <name evidence="6" type="ORF">TKK_005504</name>
</gene>
<feature type="transmembrane region" description="Helical" evidence="5">
    <location>
        <begin position="214"/>
        <end position="235"/>
    </location>
</feature>
<feature type="transmembrane region" description="Helical" evidence="5">
    <location>
        <begin position="277"/>
        <end position="298"/>
    </location>
</feature>
<proteinExistence type="predicted"/>
<organism evidence="6 7">
    <name type="scientific">Trichogramma kaykai</name>
    <dbReference type="NCBI Taxonomy" id="54128"/>
    <lineage>
        <taxon>Eukaryota</taxon>
        <taxon>Metazoa</taxon>
        <taxon>Ecdysozoa</taxon>
        <taxon>Arthropoda</taxon>
        <taxon>Hexapoda</taxon>
        <taxon>Insecta</taxon>
        <taxon>Pterygota</taxon>
        <taxon>Neoptera</taxon>
        <taxon>Endopterygota</taxon>
        <taxon>Hymenoptera</taxon>
        <taxon>Apocrita</taxon>
        <taxon>Proctotrupomorpha</taxon>
        <taxon>Chalcidoidea</taxon>
        <taxon>Trichogrammatidae</taxon>
        <taxon>Trichogramma</taxon>
    </lineage>
</organism>
<evidence type="ECO:0000256" key="5">
    <source>
        <dbReference type="SAM" id="Phobius"/>
    </source>
</evidence>
<feature type="transmembrane region" description="Helical" evidence="5">
    <location>
        <begin position="247"/>
        <end position="265"/>
    </location>
</feature>
<feature type="transmembrane region" description="Helical" evidence="5">
    <location>
        <begin position="63"/>
        <end position="84"/>
    </location>
</feature>
<reference evidence="6 7" key="1">
    <citation type="journal article" date="2024" name="bioRxiv">
        <title>A reference genome for Trichogramma kaykai: A tiny desert-dwelling parasitoid wasp with competing sex-ratio distorters.</title>
        <authorList>
            <person name="Culotta J."/>
            <person name="Lindsey A.R."/>
        </authorList>
    </citation>
    <scope>NUCLEOTIDE SEQUENCE [LARGE SCALE GENOMIC DNA]</scope>
    <source>
        <strain evidence="6 7">KSX58</strain>
    </source>
</reference>
<protein>
    <recommendedName>
        <fullName evidence="8">EamA domain-containing protein</fullName>
    </recommendedName>
</protein>
<sequence>MEKPKIKRHSVLEELDEEDPTGAMRRTERLFTGLIVLGIVNILWNASIRVTKHVQPYVLVDRPFFVLFFRAALLSLYCLGWCMWSPWRRRIYEEIILYGKKNENTFYVNGLPRLSTPSFVPIKYDETSDAEVSMKENTIKFKNTVEVRQMSDEDAAEAQWSRFSYDLTLGLELLEKEKKKKQPISEHIKMAISCALFWAIAQCMSYRGTQLLPTSSLAVSSASCSATIFILLGMFNCCRGQRLNMTEMFAVIVSSLSLVATLKIAEPAAIFKNLKTFPSGLNLCFLSGLFYGIFMVTVKTKTSRKEFDIPMLYSIMGLFLFLIGLPGLYMLDRSGIELFEWPNNYQWIYLIVNEIIRTVFCEVFWLWATSMATPIIALLSIPLCLSASFVLDMRSVMDQKNGILRWIISFFPTFFSVIFLIFVVIFDNCDPVYEMVKSIAQSCSRKKVLIKVLDSEKDQTEQLICTQPRTHEA</sequence>
<accession>A0ABD2X8M4</accession>
<feature type="transmembrane region" description="Helical" evidence="5">
    <location>
        <begin position="310"/>
        <end position="331"/>
    </location>
</feature>
<evidence type="ECO:0008006" key="8">
    <source>
        <dbReference type="Google" id="ProtNLM"/>
    </source>
</evidence>
<feature type="transmembrane region" description="Helical" evidence="5">
    <location>
        <begin position="30"/>
        <end position="51"/>
    </location>
</feature>
<evidence type="ECO:0000313" key="6">
    <source>
        <dbReference type="EMBL" id="KAL3401375.1"/>
    </source>
</evidence>
<name>A0ABD2X8M4_9HYME</name>
<keyword evidence="3 5" id="KW-1133">Transmembrane helix</keyword>
<comment type="subcellular location">
    <subcellularLocation>
        <location evidence="1">Membrane</location>
        <topology evidence="1">Multi-pass membrane protein</topology>
    </subcellularLocation>
</comment>
<keyword evidence="2 5" id="KW-0812">Transmembrane</keyword>
<keyword evidence="4 5" id="KW-0472">Membrane</keyword>
<dbReference type="PANTHER" id="PTHR23051">
    <property type="entry name" value="SOLUTE CARRIER FAMILY 35, MEMBER F5"/>
    <property type="match status" value="1"/>
</dbReference>
<feature type="transmembrane region" description="Helical" evidence="5">
    <location>
        <begin position="188"/>
        <end position="208"/>
    </location>
</feature>
<dbReference type="EMBL" id="JBJJXI010000046">
    <property type="protein sequence ID" value="KAL3401375.1"/>
    <property type="molecule type" value="Genomic_DNA"/>
</dbReference>
<comment type="caution">
    <text evidence="6">The sequence shown here is derived from an EMBL/GenBank/DDBJ whole genome shotgun (WGS) entry which is preliminary data.</text>
</comment>
<feature type="transmembrane region" description="Helical" evidence="5">
    <location>
        <begin position="364"/>
        <end position="391"/>
    </location>
</feature>
<dbReference type="Proteomes" id="UP001627154">
    <property type="component" value="Unassembled WGS sequence"/>
</dbReference>
<evidence type="ECO:0000256" key="1">
    <source>
        <dbReference type="ARBA" id="ARBA00004141"/>
    </source>
</evidence>
<dbReference type="AlphaFoldDB" id="A0ABD2X8M4"/>